<evidence type="ECO:0000256" key="1">
    <source>
        <dbReference type="ARBA" id="ARBA00022857"/>
    </source>
</evidence>
<protein>
    <recommendedName>
        <fullName evidence="4">DUS-like FMN-binding domain-containing protein</fullName>
    </recommendedName>
</protein>
<dbReference type="PANTHER" id="PTHR11082">
    <property type="entry name" value="TRNA-DIHYDROURIDINE SYNTHASE"/>
    <property type="match status" value="1"/>
</dbReference>
<dbReference type="Proteomes" id="UP000284706">
    <property type="component" value="Unassembled WGS sequence"/>
</dbReference>
<feature type="region of interest" description="Disordered" evidence="3">
    <location>
        <begin position="285"/>
        <end position="328"/>
    </location>
</feature>
<dbReference type="Pfam" id="PF01207">
    <property type="entry name" value="Dus"/>
    <property type="match status" value="1"/>
</dbReference>
<keyword evidence="6" id="KW-1185">Reference proteome</keyword>
<organism evidence="5 6">
    <name type="scientific">Gymnopilus dilepis</name>
    <dbReference type="NCBI Taxonomy" id="231916"/>
    <lineage>
        <taxon>Eukaryota</taxon>
        <taxon>Fungi</taxon>
        <taxon>Dikarya</taxon>
        <taxon>Basidiomycota</taxon>
        <taxon>Agaricomycotina</taxon>
        <taxon>Agaricomycetes</taxon>
        <taxon>Agaricomycetidae</taxon>
        <taxon>Agaricales</taxon>
        <taxon>Agaricineae</taxon>
        <taxon>Hymenogastraceae</taxon>
        <taxon>Gymnopilus</taxon>
    </lineage>
</organism>
<dbReference type="OrthoDB" id="272303at2759"/>
<comment type="caution">
    <text evidence="5">The sequence shown here is derived from an EMBL/GenBank/DDBJ whole genome shotgun (WGS) entry which is preliminary data.</text>
</comment>
<dbReference type="InterPro" id="IPR013785">
    <property type="entry name" value="Aldolase_TIM"/>
</dbReference>
<keyword evidence="1" id="KW-0521">NADP</keyword>
<name>A0A409YV32_9AGAR</name>
<evidence type="ECO:0000256" key="2">
    <source>
        <dbReference type="ARBA" id="ARBA00023027"/>
    </source>
</evidence>
<gene>
    <name evidence="5" type="ORF">CVT26_003859</name>
</gene>
<dbReference type="CDD" id="cd02801">
    <property type="entry name" value="DUS_like_FMN"/>
    <property type="match status" value="1"/>
</dbReference>
<dbReference type="Gene3D" id="3.20.20.70">
    <property type="entry name" value="Aldolase class I"/>
    <property type="match status" value="1"/>
</dbReference>
<reference evidence="5 6" key="1">
    <citation type="journal article" date="2018" name="Evol. Lett.">
        <title>Horizontal gene cluster transfer increased hallucinogenic mushroom diversity.</title>
        <authorList>
            <person name="Reynolds H.T."/>
            <person name="Vijayakumar V."/>
            <person name="Gluck-Thaler E."/>
            <person name="Korotkin H.B."/>
            <person name="Matheny P.B."/>
            <person name="Slot J.C."/>
        </authorList>
    </citation>
    <scope>NUCLEOTIDE SEQUENCE [LARGE SCALE GENOMIC DNA]</scope>
    <source>
        <strain evidence="5 6">SRW20</strain>
    </source>
</reference>
<dbReference type="STRING" id="231916.A0A409YV32"/>
<dbReference type="PANTHER" id="PTHR11082:SF5">
    <property type="entry name" value="TRNA-DIHYDROURIDINE(16_17) SYNTHASE [NAD(P)(+)]-LIKE"/>
    <property type="match status" value="1"/>
</dbReference>
<feature type="domain" description="DUS-like FMN-binding" evidence="4">
    <location>
        <begin position="61"/>
        <end position="209"/>
    </location>
</feature>
<evidence type="ECO:0000313" key="5">
    <source>
        <dbReference type="EMBL" id="PPR06833.1"/>
    </source>
</evidence>
<keyword evidence="2" id="KW-0520">NAD</keyword>
<dbReference type="EMBL" id="NHYE01000243">
    <property type="protein sequence ID" value="PPR06833.1"/>
    <property type="molecule type" value="Genomic_DNA"/>
</dbReference>
<evidence type="ECO:0000313" key="6">
    <source>
        <dbReference type="Proteomes" id="UP000284706"/>
    </source>
</evidence>
<sequence>MPLDLSNDLAFIAAPMVNQSDMPFRLLVRRYGATSAYTQMYLPERLLTDKEYLDYHIRDLTLAKDVDISRPVIAQICDLNLGCPQEAARDGHFGAYLLGQKDWPLVQNIVASMSRSFTVPVSTKFRLCQPSTKTLEFAQMLEGSGASWVTLHARTVSARRRRQGAADLSEVKRLKDNLQIPVISNGNVRSFDNLQENLALTGADGLMVGLILVRSYQSFKHTYGISWNSSGEDLSEMQKAYFITYSASDCFSGRRPWFPKFRAALGATLSLDEIEVLMNRKVERWRGRPPRPSHQEVTDDLPEANNDHESSVADDELGVAFPDELSLP</sequence>
<dbReference type="InParanoid" id="A0A409YV32"/>
<dbReference type="AlphaFoldDB" id="A0A409YV32"/>
<dbReference type="InterPro" id="IPR035587">
    <property type="entry name" value="DUS-like_FMN-bd"/>
</dbReference>
<evidence type="ECO:0000259" key="4">
    <source>
        <dbReference type="Pfam" id="PF01207"/>
    </source>
</evidence>
<dbReference type="SUPFAM" id="SSF51395">
    <property type="entry name" value="FMN-linked oxidoreductases"/>
    <property type="match status" value="1"/>
</dbReference>
<accession>A0A409YV32</accession>
<evidence type="ECO:0000256" key="3">
    <source>
        <dbReference type="SAM" id="MobiDB-lite"/>
    </source>
</evidence>
<dbReference type="GO" id="GO:0017150">
    <property type="term" value="F:tRNA dihydrouridine synthase activity"/>
    <property type="evidence" value="ECO:0007669"/>
    <property type="project" value="TreeGrafter"/>
</dbReference>
<proteinExistence type="predicted"/>